<accession>A0A2P2Q3D3</accession>
<dbReference type="AlphaFoldDB" id="A0A2P2Q3D3"/>
<dbReference type="EMBL" id="GGEC01081023">
    <property type="protein sequence ID" value="MBX61507.1"/>
    <property type="molecule type" value="Transcribed_RNA"/>
</dbReference>
<organism evidence="2">
    <name type="scientific">Rhizophora mucronata</name>
    <name type="common">Asiatic mangrove</name>
    <dbReference type="NCBI Taxonomy" id="61149"/>
    <lineage>
        <taxon>Eukaryota</taxon>
        <taxon>Viridiplantae</taxon>
        <taxon>Streptophyta</taxon>
        <taxon>Embryophyta</taxon>
        <taxon>Tracheophyta</taxon>
        <taxon>Spermatophyta</taxon>
        <taxon>Magnoliopsida</taxon>
        <taxon>eudicotyledons</taxon>
        <taxon>Gunneridae</taxon>
        <taxon>Pentapetalae</taxon>
        <taxon>rosids</taxon>
        <taxon>fabids</taxon>
        <taxon>Malpighiales</taxon>
        <taxon>Rhizophoraceae</taxon>
        <taxon>Rhizophora</taxon>
    </lineage>
</organism>
<feature type="compositionally biased region" description="Polar residues" evidence="1">
    <location>
        <begin position="30"/>
        <end position="39"/>
    </location>
</feature>
<feature type="region of interest" description="Disordered" evidence="1">
    <location>
        <begin position="76"/>
        <end position="99"/>
    </location>
</feature>
<reference evidence="2" key="1">
    <citation type="submission" date="2018-02" db="EMBL/GenBank/DDBJ databases">
        <title>Rhizophora mucronata_Transcriptome.</title>
        <authorList>
            <person name="Meera S.P."/>
            <person name="Sreeshan A."/>
            <person name="Augustine A."/>
        </authorList>
    </citation>
    <scope>NUCLEOTIDE SEQUENCE</scope>
    <source>
        <tissue evidence="2">Leaf</tissue>
    </source>
</reference>
<feature type="compositionally biased region" description="Basic and acidic residues" evidence="1">
    <location>
        <begin position="79"/>
        <end position="99"/>
    </location>
</feature>
<evidence type="ECO:0000313" key="2">
    <source>
        <dbReference type="EMBL" id="MBX61507.1"/>
    </source>
</evidence>
<sequence>MISNRNSPTRALKSVITALKSNGCEGSKVGQKSSDNASSLRPADDEVCDPQPESVLCREGIHTVRELRKLYGLLRMGSRRKDETLDQRSVDKEASRHGT</sequence>
<name>A0A2P2Q3D3_RHIMU</name>
<evidence type="ECO:0000256" key="1">
    <source>
        <dbReference type="SAM" id="MobiDB-lite"/>
    </source>
</evidence>
<feature type="region of interest" description="Disordered" evidence="1">
    <location>
        <begin position="23"/>
        <end position="48"/>
    </location>
</feature>
<protein>
    <submittedName>
        <fullName evidence="2">Uncharacterized protein</fullName>
    </submittedName>
</protein>
<proteinExistence type="predicted"/>